<proteinExistence type="predicted"/>
<dbReference type="EMBL" id="AP022038">
    <property type="protein sequence ID" value="BBR40375.1"/>
    <property type="molecule type" value="Genomic_DNA"/>
</dbReference>
<dbReference type="Proteomes" id="UP000515442">
    <property type="component" value="Chromosome"/>
</dbReference>
<evidence type="ECO:0000256" key="2">
    <source>
        <dbReference type="SAM" id="SignalP"/>
    </source>
</evidence>
<evidence type="ECO:0000313" key="4">
    <source>
        <dbReference type="Proteomes" id="UP000515442"/>
    </source>
</evidence>
<organism evidence="3 4">
    <name type="scientific">Aeromonas veronii</name>
    <dbReference type="NCBI Taxonomy" id="654"/>
    <lineage>
        <taxon>Bacteria</taxon>
        <taxon>Pseudomonadati</taxon>
        <taxon>Pseudomonadota</taxon>
        <taxon>Gammaproteobacteria</taxon>
        <taxon>Aeromonadales</taxon>
        <taxon>Aeromonadaceae</taxon>
        <taxon>Aeromonas</taxon>
    </lineage>
</organism>
<dbReference type="RefSeq" id="WP_182937831.1">
    <property type="nucleotide sequence ID" value="NZ_AP022038.1"/>
</dbReference>
<evidence type="ECO:0000256" key="1">
    <source>
        <dbReference type="SAM" id="MobiDB-lite"/>
    </source>
</evidence>
<protein>
    <submittedName>
        <fullName evidence="3">Uncharacterized protein</fullName>
    </submittedName>
</protein>
<accession>A0A6S5CFY7</accession>
<feature type="compositionally biased region" description="Low complexity" evidence="1">
    <location>
        <begin position="32"/>
        <end position="41"/>
    </location>
</feature>
<feature type="chain" id="PRO_5028155287" evidence="2">
    <location>
        <begin position="23"/>
        <end position="131"/>
    </location>
</feature>
<evidence type="ECO:0000313" key="3">
    <source>
        <dbReference type="EMBL" id="BBR40375.1"/>
    </source>
</evidence>
<sequence>MKQSLKFVIAVLLSISGVVAQAEDTHAEHHPAAASTSTSASKTMVDSKEQQELEAQMVKMKALKTKMAEAKTPEERQAVMQESMGTMKEGMAMMKQMHMSHCQNNASQMDMIDMMSIMMEQQSSMMGMPKN</sequence>
<feature type="signal peptide" evidence="2">
    <location>
        <begin position="1"/>
        <end position="22"/>
    </location>
</feature>
<name>A0A6S5CFY7_AERVE</name>
<gene>
    <name evidence="3" type="ORF">WP3W19E03_29000</name>
</gene>
<feature type="region of interest" description="Disordered" evidence="1">
    <location>
        <begin position="26"/>
        <end position="51"/>
    </location>
</feature>
<reference evidence="3 4" key="1">
    <citation type="submission" date="2019-12" db="EMBL/GenBank/DDBJ databases">
        <title>complete genome sequences of Aeromonas veronii str. WP3-W19-ESBL-03 isolated from wastewater treatment plant effluent.</title>
        <authorList>
            <person name="Sekizuka T."/>
            <person name="Itokawa K."/>
            <person name="Yatsu K."/>
            <person name="Inamine Y."/>
            <person name="Kuroda M."/>
        </authorList>
    </citation>
    <scope>NUCLEOTIDE SEQUENCE [LARGE SCALE GENOMIC DNA]</scope>
    <source>
        <strain evidence="3 4">WP3-W19-ESBL-03</strain>
    </source>
</reference>
<keyword evidence="2" id="KW-0732">Signal</keyword>
<dbReference type="AlphaFoldDB" id="A0A6S5CFY7"/>